<dbReference type="InParanoid" id="F0XWH1"/>
<organism evidence="2">
    <name type="scientific">Aureococcus anophagefferens</name>
    <name type="common">Harmful bloom alga</name>
    <dbReference type="NCBI Taxonomy" id="44056"/>
    <lineage>
        <taxon>Eukaryota</taxon>
        <taxon>Sar</taxon>
        <taxon>Stramenopiles</taxon>
        <taxon>Ochrophyta</taxon>
        <taxon>Pelagophyceae</taxon>
        <taxon>Pelagomonadales</taxon>
        <taxon>Pelagomonadaceae</taxon>
        <taxon>Aureococcus</taxon>
    </lineage>
</organism>
<evidence type="ECO:0000313" key="2">
    <source>
        <dbReference type="Proteomes" id="UP000002729"/>
    </source>
</evidence>
<dbReference type="GeneID" id="20223188"/>
<reference evidence="1 2" key="1">
    <citation type="journal article" date="2011" name="Proc. Natl. Acad. Sci. U.S.A.">
        <title>Niche of harmful alga Aureococcus anophagefferens revealed through ecogenomics.</title>
        <authorList>
            <person name="Gobler C.J."/>
            <person name="Berry D.L."/>
            <person name="Dyhrman S.T."/>
            <person name="Wilhelm S.W."/>
            <person name="Salamov A."/>
            <person name="Lobanov A.V."/>
            <person name="Zhang Y."/>
            <person name="Collier J.L."/>
            <person name="Wurch L.L."/>
            <person name="Kustka A.B."/>
            <person name="Dill B.D."/>
            <person name="Shah M."/>
            <person name="VerBerkmoes N.C."/>
            <person name="Kuo A."/>
            <person name="Terry A."/>
            <person name="Pangilinan J."/>
            <person name="Lindquist E.A."/>
            <person name="Lucas S."/>
            <person name="Paulsen I.T."/>
            <person name="Hattenrath-Lehmann T.K."/>
            <person name="Talmage S.C."/>
            <person name="Walker E.A."/>
            <person name="Koch F."/>
            <person name="Burson A.M."/>
            <person name="Marcoval M.A."/>
            <person name="Tang Y.Z."/>
            <person name="Lecleir G.R."/>
            <person name="Coyne K.J."/>
            <person name="Berg G.M."/>
            <person name="Bertrand E.M."/>
            <person name="Saito M.A."/>
            <person name="Gladyshev V.N."/>
            <person name="Grigoriev I.V."/>
        </authorList>
    </citation>
    <scope>NUCLEOTIDE SEQUENCE [LARGE SCALE GENOMIC DNA]</scope>
    <source>
        <strain evidence="2">CCMP 1984</strain>
    </source>
</reference>
<accession>F0XWH1</accession>
<dbReference type="AlphaFoldDB" id="F0XWH1"/>
<dbReference type="Proteomes" id="UP000002729">
    <property type="component" value="Unassembled WGS sequence"/>
</dbReference>
<gene>
    <name evidence="1" type="ORF">AURANDRAFT_60830</name>
</gene>
<protein>
    <submittedName>
        <fullName evidence="1">Uncharacterized protein</fullName>
    </submittedName>
</protein>
<proteinExistence type="predicted"/>
<keyword evidence="2" id="KW-1185">Reference proteome</keyword>
<sequence>MGDLKLGDAQYEFVKDYATAACSATAKEVVEMKRTQSIARRLLAHDIFRDKLGPEGIKRVLSARFPRLREVPHVLDALVEKVHFDHVFSAACGDHPMNMFLDFGPLNCHFADFRNMAGKSDYYTRAVMVPCGEWLKICLTAMVRAVKVA</sequence>
<evidence type="ECO:0000313" key="1">
    <source>
        <dbReference type="EMBL" id="EGB12769.1"/>
    </source>
</evidence>
<dbReference type="RefSeq" id="XP_009032412.1">
    <property type="nucleotide sequence ID" value="XM_009034164.1"/>
</dbReference>
<name>F0XWH1_AURAN</name>
<dbReference type="KEGG" id="aaf:AURANDRAFT_60830"/>
<dbReference type="EMBL" id="GL833120">
    <property type="protein sequence ID" value="EGB12769.1"/>
    <property type="molecule type" value="Genomic_DNA"/>
</dbReference>